<protein>
    <recommendedName>
        <fullName evidence="3">CAP-Gly domain-containing protein</fullName>
    </recommendedName>
</protein>
<dbReference type="InterPro" id="IPR000938">
    <property type="entry name" value="CAP-Gly_domain"/>
</dbReference>
<dbReference type="InterPro" id="IPR036859">
    <property type="entry name" value="CAP-Gly_dom_sf"/>
</dbReference>
<dbReference type="SMART" id="SM01052">
    <property type="entry name" value="CAP_GLY"/>
    <property type="match status" value="1"/>
</dbReference>
<dbReference type="EMBL" id="JW869076">
    <property type="protein sequence ID" value="AFP01594.1"/>
    <property type="molecule type" value="mRNA"/>
</dbReference>
<accession>V9KS19</accession>
<feature type="coiled-coil region" evidence="1">
    <location>
        <begin position="61"/>
        <end position="102"/>
    </location>
</feature>
<dbReference type="Gene3D" id="2.30.30.190">
    <property type="entry name" value="CAP Gly-rich-like domain"/>
    <property type="match status" value="1"/>
</dbReference>
<proteinExistence type="evidence at transcript level"/>
<dbReference type="PROSITE" id="PS50245">
    <property type="entry name" value="CAP_GLY_2"/>
    <property type="match status" value="1"/>
</dbReference>
<feature type="region of interest" description="Disordered" evidence="2">
    <location>
        <begin position="114"/>
        <end position="135"/>
    </location>
</feature>
<evidence type="ECO:0000259" key="3">
    <source>
        <dbReference type="PROSITE" id="PS50245"/>
    </source>
</evidence>
<sequence>MLNWWRLTLVRKLSNTGPSPDPLCYSTTIVKHAAEFPELASGAITEQLRVPPVFLTDSQHTEELIQKVVALQEKSEEAKKRIQRTEEEIQCFKSELAKLQAEWECRCHQLPAEQREPKDQMHPNSSDQTIIRKGEDISSMRMKPIFLSERRPASQIQLPTARGQRKLDLTSSDKISISESKEGEPRTSCQPSLDFPLDPDEIDPEEVVSITGEPNGNLELTGIPSSSFPRGCDVLPSSALSCNVSRPQFPARFQADIRSRRPAKVFAPRSISEMQIGHRVKVILPSGRVGAGVVRYLGRLPDVPEFCLGVELECPENRQRDGVFEGQCYFHCNLSHGVFVTFSKVLMVLQ</sequence>
<dbReference type="SUPFAM" id="SSF74924">
    <property type="entry name" value="Cap-Gly domain"/>
    <property type="match status" value="1"/>
</dbReference>
<name>V9KS19_CALMI</name>
<feature type="domain" description="CAP-Gly" evidence="3">
    <location>
        <begin position="298"/>
        <end position="341"/>
    </location>
</feature>
<organism evidence="4">
    <name type="scientific">Callorhinchus milii</name>
    <name type="common">Ghost shark</name>
    <dbReference type="NCBI Taxonomy" id="7868"/>
    <lineage>
        <taxon>Eukaryota</taxon>
        <taxon>Metazoa</taxon>
        <taxon>Chordata</taxon>
        <taxon>Craniata</taxon>
        <taxon>Vertebrata</taxon>
        <taxon>Chondrichthyes</taxon>
        <taxon>Holocephali</taxon>
        <taxon>Chimaeriformes</taxon>
        <taxon>Callorhinchidae</taxon>
        <taxon>Callorhinchus</taxon>
    </lineage>
</organism>
<evidence type="ECO:0000256" key="2">
    <source>
        <dbReference type="SAM" id="MobiDB-lite"/>
    </source>
</evidence>
<feature type="region of interest" description="Disordered" evidence="2">
    <location>
        <begin position="148"/>
        <end position="198"/>
    </location>
</feature>
<evidence type="ECO:0000256" key="1">
    <source>
        <dbReference type="SAM" id="Coils"/>
    </source>
</evidence>
<keyword evidence="1" id="KW-0175">Coiled coil</keyword>
<reference evidence="4" key="1">
    <citation type="journal article" date="2014" name="Nature">
        <title>Elephant shark genome provides unique insights into gnathostome evolution.</title>
        <authorList>
            <consortium name="International Elephant Shark Genome Sequencing Consortium"/>
            <person name="Venkatesh B."/>
            <person name="Lee A.P."/>
            <person name="Ravi V."/>
            <person name="Maurya A.K."/>
            <person name="Lian M.M."/>
            <person name="Swann J.B."/>
            <person name="Ohta Y."/>
            <person name="Flajnik M.F."/>
            <person name="Sutoh Y."/>
            <person name="Kasahara M."/>
            <person name="Hoon S."/>
            <person name="Gangu V."/>
            <person name="Roy S.W."/>
            <person name="Irimia M."/>
            <person name="Korzh V."/>
            <person name="Kondrychyn I."/>
            <person name="Lim Z.W."/>
            <person name="Tay B.H."/>
            <person name="Tohari S."/>
            <person name="Kong K.W."/>
            <person name="Ho S."/>
            <person name="Lorente-Galdos B."/>
            <person name="Quilez J."/>
            <person name="Marques-Bonet T."/>
            <person name="Raney B.J."/>
            <person name="Ingham P.W."/>
            <person name="Tay A."/>
            <person name="Hillier L.W."/>
            <person name="Minx P."/>
            <person name="Boehm T."/>
            <person name="Wilson R.K."/>
            <person name="Brenner S."/>
            <person name="Warren W.C."/>
        </authorList>
    </citation>
    <scope>NUCLEOTIDE SEQUENCE</scope>
    <source>
        <tissue evidence="4">Brain</tissue>
    </source>
</reference>
<dbReference type="AlphaFoldDB" id="V9KS19"/>
<evidence type="ECO:0000313" key="4">
    <source>
        <dbReference type="EMBL" id="AFP01594.1"/>
    </source>
</evidence>
<dbReference type="Pfam" id="PF01302">
    <property type="entry name" value="CAP_GLY"/>
    <property type="match status" value="1"/>
</dbReference>